<reference evidence="1 2" key="1">
    <citation type="journal article" date="2023" name="Plants (Basel)">
        <title>Bridging the Gap: Combining Genomics and Transcriptomics Approaches to Understand Stylosanthes scabra, an Orphan Legume from the Brazilian Caatinga.</title>
        <authorList>
            <person name="Ferreira-Neto J.R.C."/>
            <person name="da Silva M.D."/>
            <person name="Binneck E."/>
            <person name="de Melo N.F."/>
            <person name="da Silva R.H."/>
            <person name="de Melo A.L.T.M."/>
            <person name="Pandolfi V."/>
            <person name="Bustamante F.O."/>
            <person name="Brasileiro-Vidal A.C."/>
            <person name="Benko-Iseppon A.M."/>
        </authorList>
    </citation>
    <scope>NUCLEOTIDE SEQUENCE [LARGE SCALE GENOMIC DNA]</scope>
    <source>
        <tissue evidence="1">Leaves</tissue>
    </source>
</reference>
<dbReference type="EMBL" id="JASCZI010121727">
    <property type="protein sequence ID" value="MED6162767.1"/>
    <property type="molecule type" value="Genomic_DNA"/>
</dbReference>
<protein>
    <submittedName>
        <fullName evidence="1">Uncharacterized protein</fullName>
    </submittedName>
</protein>
<evidence type="ECO:0000313" key="1">
    <source>
        <dbReference type="EMBL" id="MED6162767.1"/>
    </source>
</evidence>
<gene>
    <name evidence="1" type="ORF">PIB30_073654</name>
</gene>
<dbReference type="Proteomes" id="UP001341840">
    <property type="component" value="Unassembled WGS sequence"/>
</dbReference>
<accession>A0ABU6UN90</accession>
<evidence type="ECO:0000313" key="2">
    <source>
        <dbReference type="Proteomes" id="UP001341840"/>
    </source>
</evidence>
<sequence>MNTPKRELMMMFYEFIQSVAVYDGPLRGAFGEWLNDVNGVRRLASNRHYQQRMTDRSLDLAALSRALPNPQPPDP</sequence>
<name>A0ABU6UN90_9FABA</name>
<proteinExistence type="predicted"/>
<organism evidence="1 2">
    <name type="scientific">Stylosanthes scabra</name>
    <dbReference type="NCBI Taxonomy" id="79078"/>
    <lineage>
        <taxon>Eukaryota</taxon>
        <taxon>Viridiplantae</taxon>
        <taxon>Streptophyta</taxon>
        <taxon>Embryophyta</taxon>
        <taxon>Tracheophyta</taxon>
        <taxon>Spermatophyta</taxon>
        <taxon>Magnoliopsida</taxon>
        <taxon>eudicotyledons</taxon>
        <taxon>Gunneridae</taxon>
        <taxon>Pentapetalae</taxon>
        <taxon>rosids</taxon>
        <taxon>fabids</taxon>
        <taxon>Fabales</taxon>
        <taxon>Fabaceae</taxon>
        <taxon>Papilionoideae</taxon>
        <taxon>50 kb inversion clade</taxon>
        <taxon>dalbergioids sensu lato</taxon>
        <taxon>Dalbergieae</taxon>
        <taxon>Pterocarpus clade</taxon>
        <taxon>Stylosanthes</taxon>
    </lineage>
</organism>
<keyword evidence="2" id="KW-1185">Reference proteome</keyword>
<comment type="caution">
    <text evidence="1">The sequence shown here is derived from an EMBL/GenBank/DDBJ whole genome shotgun (WGS) entry which is preliminary data.</text>
</comment>